<proteinExistence type="inferred from homology"/>
<keyword evidence="4" id="KW-0963">Cytoplasm</keyword>
<dbReference type="PIRSF" id="PIRSF006230">
    <property type="entry name" value="MG442"/>
    <property type="match status" value="1"/>
</dbReference>
<feature type="binding site" evidence="5">
    <location>
        <position position="195"/>
    </location>
    <ligand>
        <name>GTP</name>
        <dbReference type="ChEBI" id="CHEBI:37565"/>
    </ligand>
</feature>
<dbReference type="InterPro" id="IPR027417">
    <property type="entry name" value="P-loop_NTPase"/>
</dbReference>
<dbReference type="AlphaFoldDB" id="F0EN64"/>
<dbReference type="InterPro" id="IPR006073">
    <property type="entry name" value="GTP-bd"/>
</dbReference>
<evidence type="ECO:0000313" key="8">
    <source>
        <dbReference type="Proteomes" id="UP000004835"/>
    </source>
</evidence>
<dbReference type="EMBL" id="AEWT01000029">
    <property type="protein sequence ID" value="EGC68458.1"/>
    <property type="molecule type" value="Genomic_DNA"/>
</dbReference>
<accession>F0EN64</accession>
<name>F0EN64_ENTCA</name>
<gene>
    <name evidence="7" type="primary">ylqF</name>
    <name evidence="7" type="ORF">HMPREF9087_2856</name>
</gene>
<protein>
    <recommendedName>
        <fullName evidence="1 4">Ribosome biogenesis GTPase A</fullName>
    </recommendedName>
</protein>
<feature type="binding site" evidence="5">
    <location>
        <begin position="79"/>
        <end position="82"/>
    </location>
    <ligand>
        <name>GTP</name>
        <dbReference type="ChEBI" id="CHEBI:37565"/>
    </ligand>
</feature>
<dbReference type="Gene3D" id="1.10.1580.10">
    <property type="match status" value="1"/>
</dbReference>
<comment type="similarity">
    <text evidence="4">Belongs to the TRAFAC class YlqF/YawG GTPase family. MTG1 subfamily.</text>
</comment>
<sequence>MDLDTTVFLPIRRSTKEENVQMTIQWFPGHMAKARREVSEKLKFVDIVFELVDARLPISSRNPMLDQLLQQKPRLILINKADLADPVQTKKWEHYFQAQGYLALAINAQDNQGVKAIVPTAKQVLKEKIARDKARGLKPRAIRAMVIGIPNVGKSTLMNRLVGKKIAQTGNKPGVTKGQQWLRFGTDLELLDTPGILWPKFEDPEIGKKLALTGAIKDQLIHLDDIALYGLDFFARYYPERIANRYQLKAEEEALLAPDLLMKITEKRGYKDNYDRGSELVVFDIRQGKLGRYTLDRVEEMESQDETTD</sequence>
<dbReference type="InterPro" id="IPR030378">
    <property type="entry name" value="G_CP_dom"/>
</dbReference>
<dbReference type="InterPro" id="IPR023179">
    <property type="entry name" value="GTP-bd_ortho_bundle_sf"/>
</dbReference>
<dbReference type="GO" id="GO:0003924">
    <property type="term" value="F:GTPase activity"/>
    <property type="evidence" value="ECO:0007669"/>
    <property type="project" value="TreeGrafter"/>
</dbReference>
<keyword evidence="2 4" id="KW-0547">Nucleotide-binding</keyword>
<dbReference type="NCBIfam" id="TIGR03596">
    <property type="entry name" value="GTPase_YlqF"/>
    <property type="match status" value="1"/>
</dbReference>
<evidence type="ECO:0000256" key="3">
    <source>
        <dbReference type="ARBA" id="ARBA00023134"/>
    </source>
</evidence>
<feature type="domain" description="CP-type G" evidence="6">
    <location>
        <begin position="35"/>
        <end position="199"/>
    </location>
</feature>
<dbReference type="GO" id="GO:0005525">
    <property type="term" value="F:GTP binding"/>
    <property type="evidence" value="ECO:0007669"/>
    <property type="project" value="UniProtKB-KW"/>
</dbReference>
<dbReference type="PANTHER" id="PTHR45782:SF4">
    <property type="entry name" value="MITOCHONDRIAL RIBOSOME-ASSOCIATED GTPASE 1"/>
    <property type="match status" value="1"/>
</dbReference>
<dbReference type="InterPro" id="IPR016478">
    <property type="entry name" value="GTPase_MTG1"/>
</dbReference>
<evidence type="ECO:0000313" key="7">
    <source>
        <dbReference type="EMBL" id="EGC68458.1"/>
    </source>
</evidence>
<dbReference type="SUPFAM" id="SSF52540">
    <property type="entry name" value="P-loop containing nucleoside triphosphate hydrolases"/>
    <property type="match status" value="1"/>
</dbReference>
<dbReference type="CDD" id="cd01856">
    <property type="entry name" value="YlqF"/>
    <property type="match status" value="1"/>
</dbReference>
<dbReference type="Pfam" id="PF01926">
    <property type="entry name" value="MMR_HSR1"/>
    <property type="match status" value="1"/>
</dbReference>
<dbReference type="GO" id="GO:0006412">
    <property type="term" value="P:translation"/>
    <property type="evidence" value="ECO:0007669"/>
    <property type="project" value="TreeGrafter"/>
</dbReference>
<keyword evidence="3 4" id="KW-0342">GTP-binding</keyword>
<dbReference type="FunFam" id="3.40.50.300:FF:000590">
    <property type="entry name" value="Ribosome biogenesis GTPase A"/>
    <property type="match status" value="1"/>
</dbReference>
<reference evidence="7 8" key="1">
    <citation type="submission" date="2011-01" db="EMBL/GenBank/DDBJ databases">
        <authorList>
            <person name="Muzny D."/>
            <person name="Qin X."/>
            <person name="Deng J."/>
            <person name="Jiang H."/>
            <person name="Liu Y."/>
            <person name="Qu J."/>
            <person name="Song X.-Z."/>
            <person name="Zhang L."/>
            <person name="Thornton R."/>
            <person name="Coyle M."/>
            <person name="Francisco L."/>
            <person name="Jackson L."/>
            <person name="Javaid M."/>
            <person name="Korchina V."/>
            <person name="Kovar C."/>
            <person name="Mata R."/>
            <person name="Mathew T."/>
            <person name="Ngo R."/>
            <person name="Nguyen L."/>
            <person name="Nguyen N."/>
            <person name="Okwuonu G."/>
            <person name="Ongeri F."/>
            <person name="Pham C."/>
            <person name="Simmons D."/>
            <person name="Wilczek-Boney K."/>
            <person name="Hale W."/>
            <person name="Jakkamsetti A."/>
            <person name="Pham P."/>
            <person name="Ruth R."/>
            <person name="San Lucas F."/>
            <person name="Warren J."/>
            <person name="Zhang J."/>
            <person name="Zhao Z."/>
            <person name="Zhou C."/>
            <person name="Zhu D."/>
            <person name="Lee S."/>
            <person name="Bess C."/>
            <person name="Blankenburg K."/>
            <person name="Forbes L."/>
            <person name="Fu Q."/>
            <person name="Gubbala S."/>
            <person name="Hirani K."/>
            <person name="Jayaseelan J.C."/>
            <person name="Lara F."/>
            <person name="Munidasa M."/>
            <person name="Palculict T."/>
            <person name="Patil S."/>
            <person name="Pu L.-L."/>
            <person name="Saada N."/>
            <person name="Tang L."/>
            <person name="Weissenberger G."/>
            <person name="Zhu Y."/>
            <person name="Hemphill L."/>
            <person name="Shang Y."/>
            <person name="Youmans B."/>
            <person name="Ayvaz T."/>
            <person name="Ross M."/>
            <person name="Santibanez J."/>
            <person name="Aqrawi P."/>
            <person name="Gross S."/>
            <person name="Joshi V."/>
            <person name="Fowler G."/>
            <person name="Nazareth L."/>
            <person name="Reid J."/>
            <person name="Worley K."/>
            <person name="Petrosino J."/>
            <person name="Highlander S."/>
            <person name="Gibbs R."/>
        </authorList>
    </citation>
    <scope>NUCLEOTIDE SEQUENCE [LARGE SCALE GENOMIC DNA]</scope>
    <source>
        <strain evidence="7 8">ATCC 12755</strain>
    </source>
</reference>
<evidence type="ECO:0000256" key="4">
    <source>
        <dbReference type="PIRNR" id="PIRNR006230"/>
    </source>
</evidence>
<dbReference type="PANTHER" id="PTHR45782">
    <property type="entry name" value="MITOCHONDRIAL RIBOSOME-ASSOCIATED GTPASE 1"/>
    <property type="match status" value="1"/>
</dbReference>
<dbReference type="GO" id="GO:0005737">
    <property type="term" value="C:cytoplasm"/>
    <property type="evidence" value="ECO:0007669"/>
    <property type="project" value="UniProtKB-SubCell"/>
</dbReference>
<dbReference type="InterPro" id="IPR019991">
    <property type="entry name" value="GTP-bd_ribosome_bgen"/>
</dbReference>
<comment type="caution">
    <text evidence="7">The sequence shown here is derived from an EMBL/GenBank/DDBJ whole genome shotgun (WGS) entry which is preliminary data.</text>
</comment>
<organism evidence="7 8">
    <name type="scientific">Enterococcus casseliflavus ATCC 12755</name>
    <dbReference type="NCBI Taxonomy" id="888066"/>
    <lineage>
        <taxon>Bacteria</taxon>
        <taxon>Bacillati</taxon>
        <taxon>Bacillota</taxon>
        <taxon>Bacilli</taxon>
        <taxon>Lactobacillales</taxon>
        <taxon>Enterococcaceae</taxon>
        <taxon>Enterococcus</taxon>
    </lineage>
</organism>
<comment type="function">
    <text evidence="4">Required for a late step of 50S ribosomal subunit assembly. Has GTPase activity.</text>
</comment>
<feature type="binding site" evidence="5">
    <location>
        <begin position="151"/>
        <end position="156"/>
    </location>
    <ligand>
        <name>GTP</name>
        <dbReference type="ChEBI" id="CHEBI:37565"/>
    </ligand>
</feature>
<dbReference type="PROSITE" id="PS51721">
    <property type="entry name" value="G_CP"/>
    <property type="match status" value="1"/>
</dbReference>
<evidence type="ECO:0000256" key="5">
    <source>
        <dbReference type="PIRSR" id="PIRSR006230-1"/>
    </source>
</evidence>
<evidence type="ECO:0000259" key="6">
    <source>
        <dbReference type="PROSITE" id="PS51721"/>
    </source>
</evidence>
<dbReference type="HOGENOM" id="CLU_011106_1_0_9"/>
<evidence type="ECO:0000256" key="1">
    <source>
        <dbReference type="ARBA" id="ARBA00014898"/>
    </source>
</evidence>
<dbReference type="Proteomes" id="UP000004835">
    <property type="component" value="Unassembled WGS sequence"/>
</dbReference>
<dbReference type="Gene3D" id="3.40.50.300">
    <property type="entry name" value="P-loop containing nucleotide triphosphate hydrolases"/>
    <property type="match status" value="1"/>
</dbReference>
<comment type="subcellular location">
    <subcellularLocation>
        <location evidence="4">Cytoplasm</location>
    </subcellularLocation>
</comment>
<evidence type="ECO:0000256" key="2">
    <source>
        <dbReference type="ARBA" id="ARBA00022741"/>
    </source>
</evidence>